<feature type="non-terminal residue" evidence="2">
    <location>
        <position position="72"/>
    </location>
</feature>
<feature type="non-terminal residue" evidence="2">
    <location>
        <position position="1"/>
    </location>
</feature>
<evidence type="ECO:0000313" key="3">
    <source>
        <dbReference type="Proteomes" id="UP000030764"/>
    </source>
</evidence>
<evidence type="ECO:0000313" key="1">
    <source>
        <dbReference type="EMBL" id="KFD44713.1"/>
    </source>
</evidence>
<dbReference type="EMBL" id="KL369219">
    <property type="protein sequence ID" value="KFD59141.1"/>
    <property type="molecule type" value="Genomic_DNA"/>
</dbReference>
<proteinExistence type="predicted"/>
<sequence>CDGRQVPGRQVVNRTCKSGVEGDRPAATCPREWSSGRTCTRKTLVQSCSSTLPALNPYCQRKGLDGLRALPA</sequence>
<keyword evidence="3" id="KW-1185">Reference proteome</keyword>
<organism evidence="2">
    <name type="scientific">Trichuris suis</name>
    <name type="common">pig whipworm</name>
    <dbReference type="NCBI Taxonomy" id="68888"/>
    <lineage>
        <taxon>Eukaryota</taxon>
        <taxon>Metazoa</taxon>
        <taxon>Ecdysozoa</taxon>
        <taxon>Nematoda</taxon>
        <taxon>Enoplea</taxon>
        <taxon>Dorylaimia</taxon>
        <taxon>Trichinellida</taxon>
        <taxon>Trichuridae</taxon>
        <taxon>Trichuris</taxon>
    </lineage>
</organism>
<accession>A0A085MPJ5</accession>
<dbReference type="EMBL" id="KL365346">
    <property type="protein sequence ID" value="KFD44713.1"/>
    <property type="molecule type" value="Genomic_DNA"/>
</dbReference>
<dbReference type="AlphaFoldDB" id="A0A085MPJ5"/>
<dbReference type="Proteomes" id="UP000030764">
    <property type="component" value="Unassembled WGS sequence"/>
</dbReference>
<name>A0A085MPJ5_9BILA</name>
<evidence type="ECO:0000313" key="2">
    <source>
        <dbReference type="EMBL" id="KFD59141.1"/>
    </source>
</evidence>
<reference evidence="2 3" key="1">
    <citation type="journal article" date="2014" name="Nat. Genet.">
        <title>Genome and transcriptome of the porcine whipworm Trichuris suis.</title>
        <authorList>
            <person name="Jex A.R."/>
            <person name="Nejsum P."/>
            <person name="Schwarz E.M."/>
            <person name="Hu L."/>
            <person name="Young N.D."/>
            <person name="Hall R.S."/>
            <person name="Korhonen P.K."/>
            <person name="Liao S."/>
            <person name="Thamsborg S."/>
            <person name="Xia J."/>
            <person name="Xu P."/>
            <person name="Wang S."/>
            <person name="Scheerlinck J.P."/>
            <person name="Hofmann A."/>
            <person name="Sternberg P.W."/>
            <person name="Wang J."/>
            <person name="Gasser R.B."/>
        </authorList>
    </citation>
    <scope>NUCLEOTIDE SEQUENCE [LARGE SCALE GENOMIC DNA]</scope>
    <source>
        <strain evidence="2">DCEP-RM93F</strain>
        <strain evidence="1">DCEP-RM93M</strain>
    </source>
</reference>
<dbReference type="Proteomes" id="UP000030758">
    <property type="component" value="Unassembled WGS sequence"/>
</dbReference>
<gene>
    <name evidence="1" type="ORF">M513_14411</name>
    <name evidence="2" type="ORF">M514_14411</name>
</gene>
<protein>
    <submittedName>
        <fullName evidence="2">Uncharacterized protein</fullName>
    </submittedName>
</protein>